<keyword evidence="5" id="KW-1185">Reference proteome</keyword>
<protein>
    <recommendedName>
        <fullName evidence="6">Pentatricopeptide repeat-containing protein, chloroplastic</fullName>
    </recommendedName>
</protein>
<feature type="repeat" description="PPR" evidence="2">
    <location>
        <begin position="325"/>
        <end position="359"/>
    </location>
</feature>
<organism evidence="4 5">
    <name type="scientific">Polarella glacialis</name>
    <name type="common">Dinoflagellate</name>
    <dbReference type="NCBI Taxonomy" id="89957"/>
    <lineage>
        <taxon>Eukaryota</taxon>
        <taxon>Sar</taxon>
        <taxon>Alveolata</taxon>
        <taxon>Dinophyceae</taxon>
        <taxon>Suessiales</taxon>
        <taxon>Suessiaceae</taxon>
        <taxon>Polarella</taxon>
    </lineage>
</organism>
<dbReference type="AlphaFoldDB" id="A0A813D6G8"/>
<reference evidence="4" key="1">
    <citation type="submission" date="2021-02" db="EMBL/GenBank/DDBJ databases">
        <authorList>
            <person name="Dougan E. K."/>
            <person name="Rhodes N."/>
            <person name="Thang M."/>
            <person name="Chan C."/>
        </authorList>
    </citation>
    <scope>NUCLEOTIDE SEQUENCE</scope>
</reference>
<dbReference type="PANTHER" id="PTHR47447">
    <property type="entry name" value="OS03G0856100 PROTEIN"/>
    <property type="match status" value="1"/>
</dbReference>
<evidence type="ECO:0000256" key="1">
    <source>
        <dbReference type="ARBA" id="ARBA00022737"/>
    </source>
</evidence>
<evidence type="ECO:0000256" key="2">
    <source>
        <dbReference type="PROSITE-ProRule" id="PRU00708"/>
    </source>
</evidence>
<evidence type="ECO:0000313" key="4">
    <source>
        <dbReference type="EMBL" id="CAE8581348.1"/>
    </source>
</evidence>
<sequence>MHGSTGRKILRGSAGTSLPGTRRGISRSLLEQGKGALLNRLRRLELQRSSQPNEGRVALQGSLDGRQEQVATLLRGVSSDGADLEEASSESHWHLHADSKAGVSCFWVRDLTRRLTRNGLASDIALTGEDGRSGNASSSQLGPLVRALGRCGHWQEVLALLELAEPASLAVGDGEERLVNTNLNSAAIVALGRSAQWQQAVSLLFSRLRARQGTWPTDSVSCFNAAISACERSSQWARSLALLAALRAVPLPPNTVTLNATITACSRGGRWDLGISLLNLMPEMLLAPDVISFNSALGACERGGKWQHCLQLLASMESSSGLRPDLRSFSSVASACAKGGDWARVLGLFAEMKAQLMSPDIFCHTALLSACQRSHSWQLGLEILHAGLATGAEEELQKVRPSNSQKMCLNLESVGDQGCIQSFKEIYGLWEAPRTELDRFCFEVGLGMCDSGGQWQLGLDFVSELQLRGFGNPSVPGLCSLFRAFRTPSLPLAPDGSQTIKHDNQDSLEIAACSSEHIHQHRLLGQIRDTALGLLLADGDDSVADGRARAARASVSQASLAASKAIYVVLAMDLLHHARHLDGMLETAFRLEICTPVVATLHQLACPTVFRTSLKALEVVDVGRPREIRQARILPDLAVQHGLGSYFTEEALVALDISAGRAADWVVEAQNATCAVLAHWFQDSAWLPPEAVGRELVVWVSYSVGPTSVEQPQAGMGLLRSRGEVVSHGRNPWQSGETLLPPVFSHHDRKQHAERRALLRVADRLLHFAAQLDEEKMASSAEHEGGRTDSWKRSDDLEASSRLAEGIGGTVRLYATHTPCVSCLAIFCQFKALFPQVRLSIAFSTWRDTRSMVARLLDEKRKDRPCLHAQREHKHKYMRWIAGNAAVSLGAHVQCPV</sequence>
<dbReference type="Pfam" id="PF13812">
    <property type="entry name" value="PPR_3"/>
    <property type="match status" value="1"/>
</dbReference>
<evidence type="ECO:0000256" key="3">
    <source>
        <dbReference type="SAM" id="MobiDB-lite"/>
    </source>
</evidence>
<dbReference type="GO" id="GO:0003824">
    <property type="term" value="F:catalytic activity"/>
    <property type="evidence" value="ECO:0007669"/>
    <property type="project" value="InterPro"/>
</dbReference>
<gene>
    <name evidence="4" type="ORF">PGLA1383_LOCUS375</name>
</gene>
<feature type="region of interest" description="Disordered" evidence="3">
    <location>
        <begin position="776"/>
        <end position="795"/>
    </location>
</feature>
<dbReference type="SUPFAM" id="SSF53927">
    <property type="entry name" value="Cytidine deaminase-like"/>
    <property type="match status" value="1"/>
</dbReference>
<evidence type="ECO:0000313" key="5">
    <source>
        <dbReference type="Proteomes" id="UP000654075"/>
    </source>
</evidence>
<comment type="caution">
    <text evidence="4">The sequence shown here is derived from an EMBL/GenBank/DDBJ whole genome shotgun (WGS) entry which is preliminary data.</text>
</comment>
<proteinExistence type="predicted"/>
<dbReference type="InterPro" id="IPR011990">
    <property type="entry name" value="TPR-like_helical_dom_sf"/>
</dbReference>
<feature type="region of interest" description="Disordered" evidence="3">
    <location>
        <begin position="1"/>
        <end position="25"/>
    </location>
</feature>
<dbReference type="PANTHER" id="PTHR47447:SF17">
    <property type="entry name" value="OS12G0638900 PROTEIN"/>
    <property type="match status" value="1"/>
</dbReference>
<dbReference type="InterPro" id="IPR016193">
    <property type="entry name" value="Cytidine_deaminase-like"/>
</dbReference>
<dbReference type="Proteomes" id="UP000654075">
    <property type="component" value="Unassembled WGS sequence"/>
</dbReference>
<dbReference type="Gene3D" id="1.25.40.10">
    <property type="entry name" value="Tetratricopeptide repeat domain"/>
    <property type="match status" value="1"/>
</dbReference>
<feature type="repeat" description="PPR" evidence="2">
    <location>
        <begin position="254"/>
        <end position="288"/>
    </location>
</feature>
<evidence type="ECO:0008006" key="6">
    <source>
        <dbReference type="Google" id="ProtNLM"/>
    </source>
</evidence>
<dbReference type="PROSITE" id="PS51375">
    <property type="entry name" value="PPR"/>
    <property type="match status" value="2"/>
</dbReference>
<accession>A0A813D6G8</accession>
<name>A0A813D6G8_POLGL</name>
<dbReference type="EMBL" id="CAJNNV010000075">
    <property type="protein sequence ID" value="CAE8581348.1"/>
    <property type="molecule type" value="Genomic_DNA"/>
</dbReference>
<dbReference type="InterPro" id="IPR002885">
    <property type="entry name" value="PPR_rpt"/>
</dbReference>
<dbReference type="Pfam" id="PF01535">
    <property type="entry name" value="PPR"/>
    <property type="match status" value="1"/>
</dbReference>
<keyword evidence="1" id="KW-0677">Repeat</keyword>